<protein>
    <submittedName>
        <fullName evidence="5">CSD domain-containing protein</fullName>
    </submittedName>
</protein>
<reference evidence="4" key="1">
    <citation type="submission" date="2022-10" db="EMBL/GenBank/DDBJ databases">
        <authorList>
            <person name="Chen Y."/>
            <person name="Dougan E. K."/>
            <person name="Chan C."/>
            <person name="Rhodes N."/>
            <person name="Thang M."/>
        </authorList>
    </citation>
    <scope>NUCLEOTIDE SEQUENCE</scope>
</reference>
<dbReference type="Pfam" id="PF13812">
    <property type="entry name" value="PPR_3"/>
    <property type="match status" value="1"/>
</dbReference>
<evidence type="ECO:0000313" key="5">
    <source>
        <dbReference type="EMBL" id="CAL4765345.1"/>
    </source>
</evidence>
<dbReference type="Proteomes" id="UP001152797">
    <property type="component" value="Unassembled WGS sequence"/>
</dbReference>
<keyword evidence="6" id="KW-1185">Reference proteome</keyword>
<dbReference type="EMBL" id="CAMXCT020000383">
    <property type="protein sequence ID" value="CAL1131408.1"/>
    <property type="molecule type" value="Genomic_DNA"/>
</dbReference>
<dbReference type="Pfam" id="PF01535">
    <property type="entry name" value="PPR"/>
    <property type="match status" value="1"/>
</dbReference>
<dbReference type="EMBL" id="CAMXCT030000383">
    <property type="protein sequence ID" value="CAL4765345.1"/>
    <property type="molecule type" value="Genomic_DNA"/>
</dbReference>
<evidence type="ECO:0000313" key="4">
    <source>
        <dbReference type="EMBL" id="CAI3978033.1"/>
    </source>
</evidence>
<dbReference type="PANTHER" id="PTHR47936:SF1">
    <property type="entry name" value="PENTATRICOPEPTIDE REPEAT-CONTAINING PROTEIN GUN1, CHLOROPLASTIC"/>
    <property type="match status" value="1"/>
</dbReference>
<dbReference type="AlphaFoldDB" id="A0A9P1FJ35"/>
<dbReference type="Gene3D" id="1.25.40.10">
    <property type="entry name" value="Tetratricopeptide repeat domain"/>
    <property type="match status" value="2"/>
</dbReference>
<dbReference type="PANTHER" id="PTHR47936">
    <property type="entry name" value="PPR_LONG DOMAIN-CONTAINING PROTEIN"/>
    <property type="match status" value="1"/>
</dbReference>
<dbReference type="InterPro" id="IPR002885">
    <property type="entry name" value="PPR_rpt"/>
</dbReference>
<keyword evidence="3" id="KW-0812">Transmembrane</keyword>
<evidence type="ECO:0000256" key="3">
    <source>
        <dbReference type="SAM" id="Phobius"/>
    </source>
</evidence>
<gene>
    <name evidence="4" type="ORF">C1SCF055_LOCUS6122</name>
</gene>
<dbReference type="PROSITE" id="PS51375">
    <property type="entry name" value="PPR"/>
    <property type="match status" value="1"/>
</dbReference>
<feature type="repeat" description="PPR" evidence="2">
    <location>
        <begin position="313"/>
        <end position="347"/>
    </location>
</feature>
<organism evidence="4">
    <name type="scientific">Cladocopium goreaui</name>
    <dbReference type="NCBI Taxonomy" id="2562237"/>
    <lineage>
        <taxon>Eukaryota</taxon>
        <taxon>Sar</taxon>
        <taxon>Alveolata</taxon>
        <taxon>Dinophyceae</taxon>
        <taxon>Suessiales</taxon>
        <taxon>Symbiodiniaceae</taxon>
        <taxon>Cladocopium</taxon>
    </lineage>
</organism>
<keyword evidence="1" id="KW-0677">Repeat</keyword>
<dbReference type="InterPro" id="IPR011990">
    <property type="entry name" value="TPR-like_helical_dom_sf"/>
</dbReference>
<evidence type="ECO:0000256" key="1">
    <source>
        <dbReference type="ARBA" id="ARBA00022737"/>
    </source>
</evidence>
<keyword evidence="3" id="KW-0472">Membrane</keyword>
<feature type="transmembrane region" description="Helical" evidence="3">
    <location>
        <begin position="345"/>
        <end position="365"/>
    </location>
</feature>
<name>A0A9P1FJ35_9DINO</name>
<accession>A0A9P1FJ35</accession>
<keyword evidence="3" id="KW-1133">Transmembrane helix</keyword>
<evidence type="ECO:0000256" key="2">
    <source>
        <dbReference type="PROSITE-ProRule" id="PRU00708"/>
    </source>
</evidence>
<proteinExistence type="predicted"/>
<evidence type="ECO:0000313" key="6">
    <source>
        <dbReference type="Proteomes" id="UP001152797"/>
    </source>
</evidence>
<dbReference type="NCBIfam" id="TIGR00756">
    <property type="entry name" value="PPR"/>
    <property type="match status" value="1"/>
</dbReference>
<reference evidence="5 6" key="2">
    <citation type="submission" date="2024-05" db="EMBL/GenBank/DDBJ databases">
        <authorList>
            <person name="Chen Y."/>
            <person name="Shah S."/>
            <person name="Dougan E. K."/>
            <person name="Thang M."/>
            <person name="Chan C."/>
        </authorList>
    </citation>
    <scope>NUCLEOTIDE SEQUENCE [LARGE SCALE GENOMIC DNA]</scope>
</reference>
<sequence>MCDHEIDIHGYKTKLIPSTAGVSVDRTAANSQVFVKTWMYILGSRWGYNYDFLAKVGPDAILLPERLRGHVAAHVGQQSFNAVLNACWKSSGCAAAEHWFQKMRQANVTPKQASYAMLVQGWACASERSAQRMEAVRRSSGTPNQGCFLAILMCQNRTTEAVQEMVCQFPSTRLQAVHARGQIYCSVACTGPEMVDPDAILFPERSRGHVAAHVGQNVFFHCAVHAPAMYGAVEVAKSVLGDQAAHGRCEQSLPFWGEDRFMQECLKMLGVIPIPDYTENVRDARYWGSDCGNKGAVAFHPFPLMQQRGIQPNIFTYTSLARAYVNCGKWQEAKKLSYSMEAAGLLINDFFLYALLLLVCVLASLKQLKRAEDLS</sequence>
<dbReference type="EMBL" id="CAMXCT010000383">
    <property type="protein sequence ID" value="CAI3978033.1"/>
    <property type="molecule type" value="Genomic_DNA"/>
</dbReference>
<comment type="caution">
    <text evidence="4">The sequence shown here is derived from an EMBL/GenBank/DDBJ whole genome shotgun (WGS) entry which is preliminary data.</text>
</comment>